<dbReference type="Proteomes" id="UP000280270">
    <property type="component" value="Unassembled WGS sequence"/>
</dbReference>
<feature type="domain" description="Carrier" evidence="1">
    <location>
        <begin position="1"/>
        <end position="76"/>
    </location>
</feature>
<reference evidence="2 5" key="2">
    <citation type="submission" date="2018-06" db="EMBL/GenBank/DDBJ databases">
        <authorList>
            <consortium name="GenomeTrakr: Next Generation Sequencing Network for Food Pathogen Tracability"/>
        </authorList>
    </citation>
    <scope>NUCLEOTIDE SEQUENCE [LARGE SCALE GENOMIC DNA]</scope>
    <source>
        <strain evidence="2 5">ARS-CC9329</strain>
    </source>
</reference>
<proteinExistence type="predicted"/>
<dbReference type="Gene3D" id="1.10.1200.10">
    <property type="entry name" value="ACP-like"/>
    <property type="match status" value="1"/>
</dbReference>
<evidence type="ECO:0000313" key="3">
    <source>
        <dbReference type="EMBL" id="RKC02189.1"/>
    </source>
</evidence>
<dbReference type="AlphaFoldDB" id="A0AAN2X0A7"/>
<evidence type="ECO:0000313" key="5">
    <source>
        <dbReference type="Proteomes" id="UP000406081"/>
    </source>
</evidence>
<dbReference type="EMBL" id="QUQA01000010">
    <property type="protein sequence ID" value="RKC02189.1"/>
    <property type="molecule type" value="Genomic_DNA"/>
</dbReference>
<dbReference type="RefSeq" id="WP_031665309.1">
    <property type="nucleotide sequence ID" value="NZ_CP127193.1"/>
</dbReference>
<evidence type="ECO:0000313" key="4">
    <source>
        <dbReference type="Proteomes" id="UP000280270"/>
    </source>
</evidence>
<dbReference type="InterPro" id="IPR036736">
    <property type="entry name" value="ACP-like_sf"/>
</dbReference>
<gene>
    <name evidence="3" type="primary">acpP_1</name>
    <name evidence="2" type="ORF">A3R20_13240</name>
    <name evidence="3" type="ORF">AE233_02452</name>
</gene>
<evidence type="ECO:0000259" key="1">
    <source>
        <dbReference type="PROSITE" id="PS50075"/>
    </source>
</evidence>
<name>A0AAN2X0A7_LISMN</name>
<protein>
    <submittedName>
        <fullName evidence="3">Acyl carrier protein</fullName>
    </submittedName>
</protein>
<dbReference type="Pfam" id="PF00550">
    <property type="entry name" value="PP-binding"/>
    <property type="match status" value="1"/>
</dbReference>
<dbReference type="Proteomes" id="UP000406081">
    <property type="component" value="Unassembled WGS sequence"/>
</dbReference>
<reference evidence="3 4" key="1">
    <citation type="journal article" date="2018" name="BMC Genomics">
        <title>Genes significantly associated with lineage II food isolates of Listeria monocytogenes.</title>
        <authorList>
            <person name="Pirone-Davies C."/>
            <person name="Chen Y."/>
            <person name="Pightling A."/>
            <person name="Ryan G."/>
            <person name="Wang Y."/>
            <person name="Yao K."/>
            <person name="Hoffmann M."/>
            <person name="Allard M.W."/>
        </authorList>
    </citation>
    <scope>NUCLEOTIDE SEQUENCE [LARGE SCALE GENOMIC DNA]</scope>
    <source>
        <strain evidence="3 4">CFSAN028761</strain>
    </source>
</reference>
<organism evidence="2 5">
    <name type="scientific">Listeria monocytogenes</name>
    <dbReference type="NCBI Taxonomy" id="1639"/>
    <lineage>
        <taxon>Bacteria</taxon>
        <taxon>Bacillati</taxon>
        <taxon>Bacillota</taxon>
        <taxon>Bacilli</taxon>
        <taxon>Bacillales</taxon>
        <taxon>Listeriaceae</taxon>
        <taxon>Listeria</taxon>
    </lineage>
</organism>
<dbReference type="InterPro" id="IPR009081">
    <property type="entry name" value="PP-bd_ACP"/>
</dbReference>
<sequence>MILFTKKKFYKIIQELTIVKIKTGEEMIIKDLCLDSLSIIQLITMVEKEFNIQLADDFLTVQNDISVNEFYLILRS</sequence>
<dbReference type="EMBL" id="AABAIH010000005">
    <property type="protein sequence ID" value="EAG0995564.1"/>
    <property type="molecule type" value="Genomic_DNA"/>
</dbReference>
<comment type="caution">
    <text evidence="2">The sequence shown here is derived from an EMBL/GenBank/DDBJ whole genome shotgun (WGS) entry which is preliminary data.</text>
</comment>
<dbReference type="SUPFAM" id="SSF47336">
    <property type="entry name" value="ACP-like"/>
    <property type="match status" value="1"/>
</dbReference>
<evidence type="ECO:0000313" key="2">
    <source>
        <dbReference type="EMBL" id="EAG0995564.1"/>
    </source>
</evidence>
<accession>A0AAN2X0A7</accession>
<dbReference type="PROSITE" id="PS50075">
    <property type="entry name" value="CARRIER"/>
    <property type="match status" value="1"/>
</dbReference>